<evidence type="ECO:0000256" key="3">
    <source>
        <dbReference type="ARBA" id="ARBA00023163"/>
    </source>
</evidence>
<dbReference type="PANTHER" id="PTHR43280:SF2">
    <property type="entry name" value="HTH-TYPE TRANSCRIPTIONAL REGULATOR EXSA"/>
    <property type="match status" value="1"/>
</dbReference>
<dbReference type="EMBL" id="FQWQ01000001">
    <property type="protein sequence ID" value="SHG79246.1"/>
    <property type="molecule type" value="Genomic_DNA"/>
</dbReference>
<dbReference type="PANTHER" id="PTHR43280">
    <property type="entry name" value="ARAC-FAMILY TRANSCRIPTIONAL REGULATOR"/>
    <property type="match status" value="1"/>
</dbReference>
<feature type="domain" description="HTH araC/xylS-type" evidence="4">
    <location>
        <begin position="185"/>
        <end position="283"/>
    </location>
</feature>
<dbReference type="InterPro" id="IPR018062">
    <property type="entry name" value="HTH_AraC-typ_CS"/>
</dbReference>
<keyword evidence="2 5" id="KW-0238">DNA-binding</keyword>
<dbReference type="InterPro" id="IPR020449">
    <property type="entry name" value="Tscrpt_reg_AraC-type_HTH"/>
</dbReference>
<reference evidence="5 6" key="1">
    <citation type="submission" date="2016-11" db="EMBL/GenBank/DDBJ databases">
        <authorList>
            <person name="Jaros S."/>
            <person name="Januszkiewicz K."/>
            <person name="Wedrychowicz H."/>
        </authorList>
    </citation>
    <scope>NUCLEOTIDE SEQUENCE [LARGE SCALE GENOMIC DNA]</scope>
    <source>
        <strain evidence="5 6">DSM 24574</strain>
    </source>
</reference>
<evidence type="ECO:0000256" key="1">
    <source>
        <dbReference type="ARBA" id="ARBA00023015"/>
    </source>
</evidence>
<dbReference type="Pfam" id="PF12833">
    <property type="entry name" value="HTH_18"/>
    <property type="match status" value="1"/>
</dbReference>
<dbReference type="InterPro" id="IPR018060">
    <property type="entry name" value="HTH_AraC"/>
</dbReference>
<dbReference type="PROSITE" id="PS01124">
    <property type="entry name" value="HTH_ARAC_FAMILY_2"/>
    <property type="match status" value="1"/>
</dbReference>
<dbReference type="Gene3D" id="1.10.10.60">
    <property type="entry name" value="Homeodomain-like"/>
    <property type="match status" value="2"/>
</dbReference>
<keyword evidence="3" id="KW-0804">Transcription</keyword>
<dbReference type="InterPro" id="IPR054015">
    <property type="entry name" value="ExsA-like_N"/>
</dbReference>
<accession>A0A1M5MPT1</accession>
<dbReference type="PROSITE" id="PS00041">
    <property type="entry name" value="HTH_ARAC_FAMILY_1"/>
    <property type="match status" value="1"/>
</dbReference>
<evidence type="ECO:0000259" key="4">
    <source>
        <dbReference type="PROSITE" id="PS01124"/>
    </source>
</evidence>
<dbReference type="SMART" id="SM00342">
    <property type="entry name" value="HTH_ARAC"/>
    <property type="match status" value="1"/>
</dbReference>
<evidence type="ECO:0000256" key="2">
    <source>
        <dbReference type="ARBA" id="ARBA00023125"/>
    </source>
</evidence>
<dbReference type="Pfam" id="PF22200">
    <property type="entry name" value="ExsA_N"/>
    <property type="match status" value="1"/>
</dbReference>
<organism evidence="5 6">
    <name type="scientific">Chryseolinea serpens</name>
    <dbReference type="NCBI Taxonomy" id="947013"/>
    <lineage>
        <taxon>Bacteria</taxon>
        <taxon>Pseudomonadati</taxon>
        <taxon>Bacteroidota</taxon>
        <taxon>Cytophagia</taxon>
        <taxon>Cytophagales</taxon>
        <taxon>Fulvivirgaceae</taxon>
        <taxon>Chryseolinea</taxon>
    </lineage>
</organism>
<dbReference type="OrthoDB" id="4480133at2"/>
<keyword evidence="6" id="KW-1185">Reference proteome</keyword>
<dbReference type="Proteomes" id="UP000184212">
    <property type="component" value="Unassembled WGS sequence"/>
</dbReference>
<gene>
    <name evidence="5" type="ORF">SAMN04488109_1860</name>
</gene>
<dbReference type="STRING" id="947013.SAMN04488109_1860"/>
<evidence type="ECO:0000313" key="6">
    <source>
        <dbReference type="Proteomes" id="UP000184212"/>
    </source>
</evidence>
<dbReference type="GO" id="GO:0043565">
    <property type="term" value="F:sequence-specific DNA binding"/>
    <property type="evidence" value="ECO:0007669"/>
    <property type="project" value="InterPro"/>
</dbReference>
<evidence type="ECO:0000313" key="5">
    <source>
        <dbReference type="EMBL" id="SHG79246.1"/>
    </source>
</evidence>
<proteinExistence type="predicted"/>
<dbReference type="PRINTS" id="PR00032">
    <property type="entry name" value="HTHARAC"/>
</dbReference>
<protein>
    <submittedName>
        <fullName evidence="5">AraC-type DNA-binding protein</fullName>
    </submittedName>
</protein>
<name>A0A1M5MPT1_9BACT</name>
<dbReference type="InterPro" id="IPR009057">
    <property type="entry name" value="Homeodomain-like_sf"/>
</dbReference>
<dbReference type="RefSeq" id="WP_073133026.1">
    <property type="nucleotide sequence ID" value="NZ_FQWQ01000001.1"/>
</dbReference>
<dbReference type="AlphaFoldDB" id="A0A1M5MPT1"/>
<dbReference type="GO" id="GO:0003700">
    <property type="term" value="F:DNA-binding transcription factor activity"/>
    <property type="evidence" value="ECO:0007669"/>
    <property type="project" value="InterPro"/>
</dbReference>
<dbReference type="SUPFAM" id="SSF46689">
    <property type="entry name" value="Homeodomain-like"/>
    <property type="match status" value="1"/>
</dbReference>
<keyword evidence="1" id="KW-0805">Transcription regulation</keyword>
<sequence>MIVRTAHLPINNGEYLQSGGITFARYRRVTEAYQTTAFLHTNCLIYVLDGYKQLHFSNETVTVDKDKLLLIKSGLYLMSGFIPEGLDYQAVIIYCSDDVVRKFCLKYFPAQERTSNKASSYLTIQTNELLDSFRDQYLSYFNKAFPNLEAILQVKLYELLLLLLSGENKEEVKTWLQAIAFEQPVELDHVVKKHLFHQLTLEEFAKLSGRSLASFKRDFQNHYHTSPKKWIHQQRLIHARMLLQTGNQNVSEVAYACGFENIPYFTRSFKKEFGVTPSQVRVKVQ</sequence>